<dbReference type="KEGG" id="sbat:G4Z16_03010"/>
<dbReference type="SUPFAM" id="SSF50494">
    <property type="entry name" value="Trypsin-like serine proteases"/>
    <property type="match status" value="1"/>
</dbReference>
<evidence type="ECO:0000256" key="1">
    <source>
        <dbReference type="SAM" id="MobiDB-lite"/>
    </source>
</evidence>
<dbReference type="AlphaFoldDB" id="A0A7T1WSA4"/>
<reference evidence="4" key="1">
    <citation type="submission" date="2020-02" db="EMBL/GenBank/DDBJ databases">
        <title>Streptomyces sp. ASO4wet.</title>
        <authorList>
            <person name="Risdian C."/>
            <person name="Landwehr W."/>
            <person name="Schupp P."/>
            <person name="Wink J."/>
        </authorList>
    </citation>
    <scope>NUCLEOTIDE SEQUENCE [LARGE SCALE GENOMIC DNA]</scope>
    <source>
        <strain evidence="4">ASO4wet</strain>
    </source>
</reference>
<dbReference type="InterPro" id="IPR043504">
    <property type="entry name" value="Peptidase_S1_PA_chymotrypsin"/>
</dbReference>
<dbReference type="EMBL" id="CP048882">
    <property type="protein sequence ID" value="QPP05530.1"/>
    <property type="molecule type" value="Genomic_DNA"/>
</dbReference>
<dbReference type="RefSeq" id="WP_197349042.1">
    <property type="nucleotide sequence ID" value="NZ_CP048882.1"/>
</dbReference>
<feature type="compositionally biased region" description="Polar residues" evidence="1">
    <location>
        <begin position="330"/>
        <end position="342"/>
    </location>
</feature>
<protein>
    <recommendedName>
        <fullName evidence="2">DUF11 domain-containing protein</fullName>
    </recommendedName>
</protein>
<evidence type="ECO:0000259" key="2">
    <source>
        <dbReference type="Pfam" id="PF01345"/>
    </source>
</evidence>
<gene>
    <name evidence="3" type="ORF">G4Z16_03010</name>
</gene>
<dbReference type="Pfam" id="PF01345">
    <property type="entry name" value="DUF11"/>
    <property type="match status" value="1"/>
</dbReference>
<dbReference type="GO" id="GO:0004252">
    <property type="term" value="F:serine-type endopeptidase activity"/>
    <property type="evidence" value="ECO:0007669"/>
    <property type="project" value="InterPro"/>
</dbReference>
<sequence length="361" mass="39314">MTATHCAEDFGDSRSKDPQKRAIAEAIEKGKNYTGPTGWSFIPAYNKWADSPTPYGRWKVTGIYALGPSGDANRIKDTSRDITILRVAPSPTGEAGKGKDKNIEARTGYFTPLLNRAGRYRFTNLGYPADEPYGGHEMFRCDGRARPAEDDDGKDDGARVLKTDNCATAGGNSGGPWVEHYREYSLIGVLSAGDDASEPDPDSEAPPLAPETFGRLLARADPRGTSTGQYDNLGFVQKKHNEPGKPQQVKRGRSMTQTATVRMRGKLAHADVPITFKLSKGQTFLSAEGASCRAGGRTVHCLLRDIHPGSSQHRPISIRTKVAKRAPDRLTTTAKLTSSQLDQNKKDNTITLEVVTKKQPK</sequence>
<dbReference type="PROSITE" id="PS00134">
    <property type="entry name" value="TRYPSIN_HIS"/>
    <property type="match status" value="1"/>
</dbReference>
<feature type="region of interest" description="Disordered" evidence="1">
    <location>
        <begin position="325"/>
        <end position="361"/>
    </location>
</feature>
<organism evidence="3 4">
    <name type="scientific">Streptomyces bathyalis</name>
    <dbReference type="NCBI Taxonomy" id="2710756"/>
    <lineage>
        <taxon>Bacteria</taxon>
        <taxon>Bacillati</taxon>
        <taxon>Actinomycetota</taxon>
        <taxon>Actinomycetes</taxon>
        <taxon>Kitasatosporales</taxon>
        <taxon>Streptomycetaceae</taxon>
        <taxon>Streptomyces</taxon>
    </lineage>
</organism>
<dbReference type="InterPro" id="IPR018114">
    <property type="entry name" value="TRYPSIN_HIS"/>
</dbReference>
<feature type="domain" description="DUF11" evidence="2">
    <location>
        <begin position="247"/>
        <end position="352"/>
    </location>
</feature>
<dbReference type="InterPro" id="IPR009003">
    <property type="entry name" value="Peptidase_S1_PA"/>
</dbReference>
<dbReference type="InterPro" id="IPR001434">
    <property type="entry name" value="OmcB-like_DUF11"/>
</dbReference>
<dbReference type="Gene3D" id="2.40.10.10">
    <property type="entry name" value="Trypsin-like serine proteases"/>
    <property type="match status" value="1"/>
</dbReference>
<keyword evidence="4" id="KW-1185">Reference proteome</keyword>
<proteinExistence type="predicted"/>
<dbReference type="GO" id="GO:0006508">
    <property type="term" value="P:proteolysis"/>
    <property type="evidence" value="ECO:0007669"/>
    <property type="project" value="InterPro"/>
</dbReference>
<evidence type="ECO:0000313" key="3">
    <source>
        <dbReference type="EMBL" id="QPP05530.1"/>
    </source>
</evidence>
<evidence type="ECO:0000313" key="4">
    <source>
        <dbReference type="Proteomes" id="UP000595046"/>
    </source>
</evidence>
<name>A0A7T1WSA4_9ACTN</name>
<dbReference type="Proteomes" id="UP000595046">
    <property type="component" value="Chromosome"/>
</dbReference>
<accession>A0A7T1WSA4</accession>